<evidence type="ECO:0000313" key="3">
    <source>
        <dbReference type="Proteomes" id="UP000011058"/>
    </source>
</evidence>
<dbReference type="SUPFAM" id="SSF82784">
    <property type="entry name" value="OsmC-like"/>
    <property type="match status" value="1"/>
</dbReference>
<protein>
    <submittedName>
        <fullName evidence="2">Osmotically inducible protein OsmC</fullName>
        <ecNumber evidence="2">1.11.1.15</ecNumber>
    </submittedName>
</protein>
<dbReference type="NCBIfam" id="TIGR03562">
    <property type="entry name" value="osmo_induc_OsmC"/>
    <property type="match status" value="1"/>
</dbReference>
<dbReference type="OrthoDB" id="9807532at2"/>
<gene>
    <name evidence="2" type="primary">osmC</name>
    <name evidence="2" type="ORF">FAES_2141</name>
</gene>
<dbReference type="PANTHER" id="PTHR42830">
    <property type="entry name" value="OSMOTICALLY INDUCIBLE FAMILY PROTEIN"/>
    <property type="match status" value="1"/>
</dbReference>
<dbReference type="PANTHER" id="PTHR42830:SF1">
    <property type="entry name" value="OSMOTICALLY INDUCIBLE FAMILY PROTEIN"/>
    <property type="match status" value="1"/>
</dbReference>
<dbReference type="eggNOG" id="COG1764">
    <property type="taxonomic scope" value="Bacteria"/>
</dbReference>
<dbReference type="GO" id="GO:0006979">
    <property type="term" value="P:response to oxidative stress"/>
    <property type="evidence" value="ECO:0007669"/>
    <property type="project" value="InterPro"/>
</dbReference>
<dbReference type="EC" id="1.11.1.15" evidence="2"/>
<keyword evidence="3" id="KW-1185">Reference proteome</keyword>
<reference evidence="2 3" key="1">
    <citation type="journal article" date="2012" name="J. Bacteriol.">
        <title>Genome Sequence of Fibrella aestuarina BUZ 2T, a Filamentous Marine Bacterium.</title>
        <authorList>
            <person name="Filippini M."/>
            <person name="Qi W."/>
            <person name="Blom J."/>
            <person name="Goesmann A."/>
            <person name="Smits T.H."/>
            <person name="Bagheri H.C."/>
        </authorList>
    </citation>
    <scope>NUCLEOTIDE SEQUENCE [LARGE SCALE GENOMIC DNA]</scope>
    <source>
        <strain evidence="3">BUZ 2T</strain>
    </source>
</reference>
<dbReference type="InterPro" id="IPR036102">
    <property type="entry name" value="OsmC/Ohrsf"/>
</dbReference>
<proteinExistence type="predicted"/>
<evidence type="ECO:0000256" key="1">
    <source>
        <dbReference type="SAM" id="MobiDB-lite"/>
    </source>
</evidence>
<dbReference type="InterPro" id="IPR003718">
    <property type="entry name" value="OsmC/Ohr_fam"/>
</dbReference>
<dbReference type="InterPro" id="IPR015946">
    <property type="entry name" value="KH_dom-like_a/b"/>
</dbReference>
<keyword evidence="2" id="KW-0575">Peroxidase</keyword>
<sequence length="146" mass="15295">MAQAKRRASATWEGSLQEGTGTLSATGGVLNNTPFSFKTRFQSEDGSAGTNPEELLAAAHAGCFTMATGATMGQQGFTPTHLETKAVLSMDMDTLTITAVELTLTGSVPGIDQAKFEEIANDAKKNCIISRALSPNIEITLKATLV</sequence>
<name>I0K7P7_9BACT</name>
<dbReference type="GO" id="GO:0004601">
    <property type="term" value="F:peroxidase activity"/>
    <property type="evidence" value="ECO:0007669"/>
    <property type="project" value="UniProtKB-KW"/>
</dbReference>
<dbReference type="Pfam" id="PF02566">
    <property type="entry name" value="OsmC"/>
    <property type="match status" value="1"/>
</dbReference>
<dbReference type="InterPro" id="IPR052707">
    <property type="entry name" value="OsmC_Ohr_Peroxiredoxin"/>
</dbReference>
<dbReference type="Proteomes" id="UP000011058">
    <property type="component" value="Chromosome"/>
</dbReference>
<organism evidence="2 3">
    <name type="scientific">Fibrella aestuarina BUZ 2</name>
    <dbReference type="NCBI Taxonomy" id="1166018"/>
    <lineage>
        <taxon>Bacteria</taxon>
        <taxon>Pseudomonadati</taxon>
        <taxon>Bacteroidota</taxon>
        <taxon>Cytophagia</taxon>
        <taxon>Cytophagales</taxon>
        <taxon>Spirosomataceae</taxon>
        <taxon>Fibrella</taxon>
    </lineage>
</organism>
<accession>I0K7P7</accession>
<dbReference type="HOGENOM" id="CLU_106355_1_0_10"/>
<dbReference type="RefSeq" id="WP_015331249.1">
    <property type="nucleotide sequence ID" value="NC_020054.1"/>
</dbReference>
<dbReference type="PATRIC" id="fig|1166018.3.peg.3892"/>
<feature type="compositionally biased region" description="Polar residues" evidence="1">
    <location>
        <begin position="12"/>
        <end position="27"/>
    </location>
</feature>
<keyword evidence="2" id="KW-0560">Oxidoreductase</keyword>
<dbReference type="STRING" id="1166018.FAES_2141"/>
<dbReference type="AlphaFoldDB" id="I0K7P7"/>
<feature type="region of interest" description="Disordered" evidence="1">
    <location>
        <begin position="1"/>
        <end position="27"/>
    </location>
</feature>
<dbReference type="KEGG" id="fae:FAES_2141"/>
<dbReference type="Gene3D" id="3.30.300.20">
    <property type="match status" value="1"/>
</dbReference>
<evidence type="ECO:0000313" key="2">
    <source>
        <dbReference type="EMBL" id="CCH00150.1"/>
    </source>
</evidence>
<dbReference type="InterPro" id="IPR019904">
    <property type="entry name" value="Peroxiredoxin_OsmC"/>
</dbReference>
<dbReference type="EMBL" id="HE796683">
    <property type="protein sequence ID" value="CCH00150.1"/>
    <property type="molecule type" value="Genomic_DNA"/>
</dbReference>